<organism evidence="4 5">
    <name type="scientific">Gossypium davidsonii</name>
    <name type="common">Davidson's cotton</name>
    <name type="synonym">Gossypium klotzschianum subsp. davidsonii</name>
    <dbReference type="NCBI Taxonomy" id="34287"/>
    <lineage>
        <taxon>Eukaryota</taxon>
        <taxon>Viridiplantae</taxon>
        <taxon>Streptophyta</taxon>
        <taxon>Embryophyta</taxon>
        <taxon>Tracheophyta</taxon>
        <taxon>Spermatophyta</taxon>
        <taxon>Magnoliopsida</taxon>
        <taxon>eudicotyledons</taxon>
        <taxon>Gunneridae</taxon>
        <taxon>Pentapetalae</taxon>
        <taxon>rosids</taxon>
        <taxon>malvids</taxon>
        <taxon>Malvales</taxon>
        <taxon>Malvaceae</taxon>
        <taxon>Malvoideae</taxon>
        <taxon>Gossypium</taxon>
    </lineage>
</organism>
<dbReference type="InterPro" id="IPR044730">
    <property type="entry name" value="RNase_H-like_dom_plant"/>
</dbReference>
<feature type="non-terminal residue" evidence="4">
    <location>
        <position position="313"/>
    </location>
</feature>
<dbReference type="InterPro" id="IPR002156">
    <property type="entry name" value="RNaseH_domain"/>
</dbReference>
<proteinExistence type="predicted"/>
<dbReference type="EMBL" id="JABFAC010000009">
    <property type="protein sequence ID" value="MBA0625239.1"/>
    <property type="molecule type" value="Genomic_DNA"/>
</dbReference>
<accession>A0A7J8SGN3</accession>
<dbReference type="InterPro" id="IPR012337">
    <property type="entry name" value="RNaseH-like_sf"/>
</dbReference>
<dbReference type="GO" id="GO:0003676">
    <property type="term" value="F:nucleic acid binding"/>
    <property type="evidence" value="ECO:0007669"/>
    <property type="project" value="InterPro"/>
</dbReference>
<comment type="caution">
    <text evidence="4">The sequence shown here is derived from an EMBL/GenBank/DDBJ whole genome shotgun (WGS) entry which is preliminary data.</text>
</comment>
<dbReference type="Proteomes" id="UP000593561">
    <property type="component" value="Unassembled WGS sequence"/>
</dbReference>
<dbReference type="PANTHER" id="PTHR47723:SF19">
    <property type="entry name" value="POLYNUCLEOTIDYL TRANSFERASE, RIBONUCLEASE H-LIKE SUPERFAMILY PROTEIN"/>
    <property type="match status" value="1"/>
</dbReference>
<gene>
    <name evidence="4" type="ORF">Godav_010462</name>
</gene>
<keyword evidence="5" id="KW-1185">Reference proteome</keyword>
<protein>
    <recommendedName>
        <fullName evidence="6">RNase H type-1 domain-containing protein</fullName>
    </recommendedName>
</protein>
<dbReference type="PANTHER" id="PTHR47723">
    <property type="entry name" value="OS05G0353850 PROTEIN"/>
    <property type="match status" value="1"/>
</dbReference>
<dbReference type="InterPro" id="IPR053151">
    <property type="entry name" value="RNase_H-like"/>
</dbReference>
<dbReference type="Pfam" id="PF13966">
    <property type="entry name" value="zf-RVT"/>
    <property type="match status" value="1"/>
</dbReference>
<feature type="domain" description="RNase H type-1" evidence="2">
    <location>
        <begin position="166"/>
        <end position="285"/>
    </location>
</feature>
<dbReference type="InterPro" id="IPR036397">
    <property type="entry name" value="RNaseH_sf"/>
</dbReference>
<reference evidence="4 5" key="1">
    <citation type="journal article" date="2019" name="Genome Biol. Evol.">
        <title>Insights into the evolution of the New World diploid cottons (Gossypium, subgenus Houzingenia) based on genome sequencing.</title>
        <authorList>
            <person name="Grover C.E."/>
            <person name="Arick M.A. 2nd"/>
            <person name="Thrash A."/>
            <person name="Conover J.L."/>
            <person name="Sanders W.S."/>
            <person name="Peterson D.G."/>
            <person name="Frelichowski J.E."/>
            <person name="Scheffler J.A."/>
            <person name="Scheffler B.E."/>
            <person name="Wendel J.F."/>
        </authorList>
    </citation>
    <scope>NUCLEOTIDE SEQUENCE [LARGE SCALE GENOMIC DNA]</scope>
    <source>
        <strain evidence="4">27</strain>
        <tissue evidence="4">Leaf</tissue>
    </source>
</reference>
<sequence length="313" mass="35825">FYTLKSAYSWLSLKRIGFGPHRLFWRIIWKLKMLPKIKIFSWRIDHDILPTYHKIARIHLNFSTTCSRCKNNVETLLHAMKECPKIFFASPSKAVADFFTLLWNCWTNRNKMVFQGKADAAMVVWERAQTLSDDFRIFNMTEPPAIPPKPVCKGWKKPPNGFVKINVDAAVANGCAGYGDIARDHEGFVVGGCYGYFNKSIEATWAEMEALAEGLKLASRLNVKKLMLESDNAKVVNTVKMRAQDVTILGCYAKTVCMDFTNFDSVHINWIDRCSNKTADLLCNLAIKKKCNLYFNIDYPLEVHNFVINDAIK</sequence>
<dbReference type="Pfam" id="PF13456">
    <property type="entry name" value="RVT_3"/>
    <property type="match status" value="1"/>
</dbReference>
<dbReference type="SUPFAM" id="SSF47370">
    <property type="entry name" value="Bromodomain"/>
    <property type="match status" value="1"/>
</dbReference>
<dbReference type="Gene3D" id="3.30.420.10">
    <property type="entry name" value="Ribonuclease H-like superfamily/Ribonuclease H"/>
    <property type="match status" value="1"/>
</dbReference>
<evidence type="ECO:0000259" key="3">
    <source>
        <dbReference type="Pfam" id="PF13966"/>
    </source>
</evidence>
<dbReference type="GO" id="GO:0004523">
    <property type="term" value="F:RNA-DNA hybrid ribonuclease activity"/>
    <property type="evidence" value="ECO:0007669"/>
    <property type="project" value="InterPro"/>
</dbReference>
<evidence type="ECO:0008006" key="6">
    <source>
        <dbReference type="Google" id="ProtNLM"/>
    </source>
</evidence>
<keyword evidence="1" id="KW-0103">Bromodomain</keyword>
<feature type="domain" description="Reverse transcriptase zinc-binding" evidence="3">
    <location>
        <begin position="2"/>
        <end position="85"/>
    </location>
</feature>
<dbReference type="SUPFAM" id="SSF53098">
    <property type="entry name" value="Ribonuclease H-like"/>
    <property type="match status" value="1"/>
</dbReference>
<dbReference type="AlphaFoldDB" id="A0A7J8SGN3"/>
<evidence type="ECO:0000313" key="4">
    <source>
        <dbReference type="EMBL" id="MBA0625239.1"/>
    </source>
</evidence>
<evidence type="ECO:0000259" key="2">
    <source>
        <dbReference type="Pfam" id="PF13456"/>
    </source>
</evidence>
<dbReference type="InterPro" id="IPR026960">
    <property type="entry name" value="RVT-Znf"/>
</dbReference>
<name>A0A7J8SGN3_GOSDV</name>
<evidence type="ECO:0000256" key="1">
    <source>
        <dbReference type="ARBA" id="ARBA00023117"/>
    </source>
</evidence>
<dbReference type="InterPro" id="IPR036427">
    <property type="entry name" value="Bromodomain-like_sf"/>
</dbReference>
<evidence type="ECO:0000313" key="5">
    <source>
        <dbReference type="Proteomes" id="UP000593561"/>
    </source>
</evidence>
<dbReference type="CDD" id="cd06222">
    <property type="entry name" value="RNase_H_like"/>
    <property type="match status" value="1"/>
</dbReference>